<proteinExistence type="predicted"/>
<protein>
    <submittedName>
        <fullName evidence="1">Uncharacterized protein</fullName>
    </submittedName>
</protein>
<reference evidence="1 2" key="1">
    <citation type="journal article" date="2013" name="PLoS ONE">
        <title>Assembly-driven community genomics of a hypersaline microbial ecosystem.</title>
        <authorList>
            <person name="Podell S."/>
            <person name="Ugalde J.A."/>
            <person name="Narasingarao P."/>
            <person name="Banfield J.F."/>
            <person name="Heidelberg K.B."/>
            <person name="Allen E.E."/>
        </authorList>
    </citation>
    <scope>NUCLEOTIDE SEQUENCE [LARGE SCALE GENOMIC DNA]</scope>
    <source>
        <strain evidence="2">J07HQW1</strain>
    </source>
</reference>
<dbReference type="AlphaFoldDB" id="U1N4S3"/>
<evidence type="ECO:0000313" key="1">
    <source>
        <dbReference type="EMBL" id="ERG91378.1"/>
    </source>
</evidence>
<name>U1N4S3_9EURY</name>
<organism evidence="1 2">
    <name type="scientific">Haloquadratum walsbyi J07HQW1</name>
    <dbReference type="NCBI Taxonomy" id="1238424"/>
    <lineage>
        <taxon>Archaea</taxon>
        <taxon>Methanobacteriati</taxon>
        <taxon>Methanobacteriota</taxon>
        <taxon>Stenosarchaea group</taxon>
        <taxon>Halobacteria</taxon>
        <taxon>Halobacteriales</taxon>
        <taxon>Haloferacaceae</taxon>
        <taxon>Haloquadratum</taxon>
    </lineage>
</organism>
<accession>U1N4S3</accession>
<evidence type="ECO:0000313" key="2">
    <source>
        <dbReference type="Proteomes" id="UP000030649"/>
    </source>
</evidence>
<gene>
    <name evidence="1" type="ORF">J07HQW1_01412</name>
</gene>
<dbReference type="EMBL" id="KE356560">
    <property type="protein sequence ID" value="ERG91378.1"/>
    <property type="molecule type" value="Genomic_DNA"/>
</dbReference>
<dbReference type="HOGENOM" id="CLU_2802145_0_0_2"/>
<sequence length="67" mass="7437">MSVSNGNGSCFPLGIFSMNLRDVSGPIEEPHQLSTDDHDLNLKFKFNFEFQDVNLLGVATLHCHSQS</sequence>
<dbReference type="Proteomes" id="UP000030649">
    <property type="component" value="Unassembled WGS sequence"/>
</dbReference>